<dbReference type="Gramene" id="OBART02G18930.1">
    <property type="protein sequence ID" value="OBART02G18930.1"/>
    <property type="gene ID" value="OBART02G18930"/>
</dbReference>
<organism evidence="1">
    <name type="scientific">Oryza barthii</name>
    <dbReference type="NCBI Taxonomy" id="65489"/>
    <lineage>
        <taxon>Eukaryota</taxon>
        <taxon>Viridiplantae</taxon>
        <taxon>Streptophyta</taxon>
        <taxon>Embryophyta</taxon>
        <taxon>Tracheophyta</taxon>
        <taxon>Spermatophyta</taxon>
        <taxon>Magnoliopsida</taxon>
        <taxon>Liliopsida</taxon>
        <taxon>Poales</taxon>
        <taxon>Poaceae</taxon>
        <taxon>BOP clade</taxon>
        <taxon>Oryzoideae</taxon>
        <taxon>Oryzeae</taxon>
        <taxon>Oryzinae</taxon>
        <taxon>Oryza</taxon>
    </lineage>
</organism>
<sequence>MVRIGSGSSVRAKVNRLGTWRWRRLEVVATTKVCASRGEGIVGSSFPRPNMVKETRSGNVDHLYASGVAAMGAKVAQVWLCRWGAVIDIAGRELERQHEEVAWRDKRGAWRRHRRRVTRMRTIAGASCWAKGQVVAQAMRTWSCGSELTHLVEMRCTRLPWLNHALVCYSRVSYLAECGKLDNGNPQLF</sequence>
<evidence type="ECO:0000313" key="2">
    <source>
        <dbReference type="Proteomes" id="UP000026960"/>
    </source>
</evidence>
<dbReference type="PaxDb" id="65489-OBART02G18930.1"/>
<keyword evidence="2" id="KW-1185">Reference proteome</keyword>
<dbReference type="EnsemblPlants" id="OBART02G18930.1">
    <property type="protein sequence ID" value="OBART02G18930.1"/>
    <property type="gene ID" value="OBART02G18930"/>
</dbReference>
<reference evidence="1" key="2">
    <citation type="submission" date="2015-03" db="UniProtKB">
        <authorList>
            <consortium name="EnsemblPlants"/>
        </authorList>
    </citation>
    <scope>IDENTIFICATION</scope>
</reference>
<name>A0A0D3F5X0_9ORYZ</name>
<dbReference type="HOGENOM" id="CLU_1621686_0_0_1"/>
<dbReference type="Proteomes" id="UP000026960">
    <property type="component" value="Chromosome 2"/>
</dbReference>
<dbReference type="AlphaFoldDB" id="A0A0D3F5X0"/>
<accession>A0A0D3F5X0</accession>
<protein>
    <submittedName>
        <fullName evidence="1">Uncharacterized protein</fullName>
    </submittedName>
</protein>
<evidence type="ECO:0000313" key="1">
    <source>
        <dbReference type="EnsemblPlants" id="OBART02G18930.1"/>
    </source>
</evidence>
<proteinExistence type="predicted"/>
<reference evidence="1" key="1">
    <citation type="journal article" date="2009" name="Rice">
        <title>De Novo Next Generation Sequencing of Plant Genomes.</title>
        <authorList>
            <person name="Rounsley S."/>
            <person name="Marri P.R."/>
            <person name="Yu Y."/>
            <person name="He R."/>
            <person name="Sisneros N."/>
            <person name="Goicoechea J.L."/>
            <person name="Lee S.J."/>
            <person name="Angelova A."/>
            <person name="Kudrna D."/>
            <person name="Luo M."/>
            <person name="Affourtit J."/>
            <person name="Desany B."/>
            <person name="Knight J."/>
            <person name="Niazi F."/>
            <person name="Egholm M."/>
            <person name="Wing R.A."/>
        </authorList>
    </citation>
    <scope>NUCLEOTIDE SEQUENCE [LARGE SCALE GENOMIC DNA]</scope>
    <source>
        <strain evidence="1">cv. IRGC 105608</strain>
    </source>
</reference>